<dbReference type="EC" id="1.10.3.2" evidence="4 13"/>
<feature type="signal peptide" evidence="13">
    <location>
        <begin position="1"/>
        <end position="25"/>
    </location>
</feature>
<dbReference type="CDD" id="cd13897">
    <property type="entry name" value="CuRO_3_LCC_plant"/>
    <property type="match status" value="1"/>
</dbReference>
<dbReference type="PROSITE" id="PS00080">
    <property type="entry name" value="MULTICOPPER_OXIDASE2"/>
    <property type="match status" value="1"/>
</dbReference>
<evidence type="ECO:0000256" key="1">
    <source>
        <dbReference type="ARBA" id="ARBA00000349"/>
    </source>
</evidence>
<keyword evidence="10 13" id="KW-0186">Copper</keyword>
<keyword evidence="12 13" id="KW-0439">Lignin degradation</keyword>
<evidence type="ECO:0000256" key="3">
    <source>
        <dbReference type="ARBA" id="ARBA00010609"/>
    </source>
</evidence>
<dbReference type="InterPro" id="IPR011706">
    <property type="entry name" value="Cu-oxidase_C"/>
</dbReference>
<keyword evidence="6 13" id="KW-0964">Secreted</keyword>
<comment type="similarity">
    <text evidence="3 13">Belongs to the multicopper oxidase family.</text>
</comment>
<organism evidence="17 18">
    <name type="scientific">Lithospermum erythrorhizon</name>
    <name type="common">Purple gromwell</name>
    <name type="synonym">Lithospermum officinale var. erythrorhizon</name>
    <dbReference type="NCBI Taxonomy" id="34254"/>
    <lineage>
        <taxon>Eukaryota</taxon>
        <taxon>Viridiplantae</taxon>
        <taxon>Streptophyta</taxon>
        <taxon>Embryophyta</taxon>
        <taxon>Tracheophyta</taxon>
        <taxon>Spermatophyta</taxon>
        <taxon>Magnoliopsida</taxon>
        <taxon>eudicotyledons</taxon>
        <taxon>Gunneridae</taxon>
        <taxon>Pentapetalae</taxon>
        <taxon>asterids</taxon>
        <taxon>lamiids</taxon>
        <taxon>Boraginales</taxon>
        <taxon>Boraginaceae</taxon>
        <taxon>Boraginoideae</taxon>
        <taxon>Lithospermeae</taxon>
        <taxon>Lithospermum</taxon>
    </lineage>
</organism>
<dbReference type="InterPro" id="IPR045087">
    <property type="entry name" value="Cu-oxidase_fam"/>
</dbReference>
<evidence type="ECO:0000256" key="13">
    <source>
        <dbReference type="RuleBase" id="RU361119"/>
    </source>
</evidence>
<evidence type="ECO:0000256" key="12">
    <source>
        <dbReference type="ARBA" id="ARBA00023185"/>
    </source>
</evidence>
<evidence type="ECO:0000256" key="9">
    <source>
        <dbReference type="ARBA" id="ARBA00023002"/>
    </source>
</evidence>
<dbReference type="SUPFAM" id="SSF49503">
    <property type="entry name" value="Cupredoxins"/>
    <property type="match status" value="3"/>
</dbReference>
<keyword evidence="8 13" id="KW-0677">Repeat</keyword>
<dbReference type="InterPro" id="IPR034289">
    <property type="entry name" value="CuRO_3_LCC"/>
</dbReference>
<dbReference type="PANTHER" id="PTHR11709">
    <property type="entry name" value="MULTI-COPPER OXIDASE"/>
    <property type="match status" value="1"/>
</dbReference>
<dbReference type="InterPro" id="IPR002355">
    <property type="entry name" value="Cu_oxidase_Cu_BS"/>
</dbReference>
<dbReference type="PANTHER" id="PTHR11709:SF522">
    <property type="entry name" value="LACCASE-4"/>
    <property type="match status" value="1"/>
</dbReference>
<dbReference type="AlphaFoldDB" id="A0AAV3R0T9"/>
<proteinExistence type="inferred from homology"/>
<dbReference type="GO" id="GO:0048046">
    <property type="term" value="C:apoplast"/>
    <property type="evidence" value="ECO:0007669"/>
    <property type="project" value="UniProtKB-SubCell"/>
</dbReference>
<dbReference type="Pfam" id="PF07731">
    <property type="entry name" value="Cu-oxidase_2"/>
    <property type="match status" value="1"/>
</dbReference>
<evidence type="ECO:0000256" key="6">
    <source>
        <dbReference type="ARBA" id="ARBA00022525"/>
    </source>
</evidence>
<dbReference type="InterPro" id="IPR034288">
    <property type="entry name" value="CuRO_1_LCC"/>
</dbReference>
<evidence type="ECO:0000259" key="14">
    <source>
        <dbReference type="Pfam" id="PF00394"/>
    </source>
</evidence>
<comment type="function">
    <text evidence="13">Lignin degradation and detoxification of lignin-derived products.</text>
</comment>
<dbReference type="FunFam" id="2.60.40.420:FF:000062">
    <property type="entry name" value="Laccase"/>
    <property type="match status" value="1"/>
</dbReference>
<keyword evidence="11" id="KW-0325">Glycoprotein</keyword>
<dbReference type="CDD" id="cd13875">
    <property type="entry name" value="CuRO_2_LCC_plant"/>
    <property type="match status" value="1"/>
</dbReference>
<reference evidence="17 18" key="1">
    <citation type="submission" date="2024-01" db="EMBL/GenBank/DDBJ databases">
        <title>The complete chloroplast genome sequence of Lithospermum erythrorhizon: insights into the phylogenetic relationship among Boraginaceae species and the maternal lineages of purple gromwells.</title>
        <authorList>
            <person name="Okada T."/>
            <person name="Watanabe K."/>
        </authorList>
    </citation>
    <scope>NUCLEOTIDE SEQUENCE [LARGE SCALE GENOMIC DNA]</scope>
</reference>
<dbReference type="InterPro" id="IPR008972">
    <property type="entry name" value="Cupredoxin"/>
</dbReference>
<comment type="subcellular location">
    <subcellularLocation>
        <location evidence="2 13">Secreted</location>
        <location evidence="2 13">Extracellular space</location>
        <location evidence="2 13">Apoplast</location>
    </subcellularLocation>
</comment>
<comment type="catalytic activity">
    <reaction evidence="1 13">
        <text>4 hydroquinone + O2 = 4 benzosemiquinone + 2 H2O</text>
        <dbReference type="Rhea" id="RHEA:11276"/>
        <dbReference type="ChEBI" id="CHEBI:15377"/>
        <dbReference type="ChEBI" id="CHEBI:15379"/>
        <dbReference type="ChEBI" id="CHEBI:17594"/>
        <dbReference type="ChEBI" id="CHEBI:17977"/>
        <dbReference type="EC" id="1.10.3.2"/>
    </reaction>
</comment>
<evidence type="ECO:0000259" key="16">
    <source>
        <dbReference type="Pfam" id="PF07732"/>
    </source>
</evidence>
<feature type="domain" description="Plastocyanin-like" evidence="16">
    <location>
        <begin position="34"/>
        <end position="148"/>
    </location>
</feature>
<dbReference type="CDD" id="cd13849">
    <property type="entry name" value="CuRO_1_LCC_plant"/>
    <property type="match status" value="1"/>
</dbReference>
<dbReference type="Proteomes" id="UP001454036">
    <property type="component" value="Unassembled WGS sequence"/>
</dbReference>
<evidence type="ECO:0000256" key="4">
    <source>
        <dbReference type="ARBA" id="ARBA00012297"/>
    </source>
</evidence>
<gene>
    <name evidence="17" type="ORF">LIER_23353</name>
</gene>
<evidence type="ECO:0000256" key="8">
    <source>
        <dbReference type="ARBA" id="ARBA00022737"/>
    </source>
</evidence>
<evidence type="ECO:0000256" key="10">
    <source>
        <dbReference type="ARBA" id="ARBA00023008"/>
    </source>
</evidence>
<dbReference type="GO" id="GO:0005507">
    <property type="term" value="F:copper ion binding"/>
    <property type="evidence" value="ECO:0007669"/>
    <property type="project" value="InterPro"/>
</dbReference>
<sequence length="566" mass="63481">MGFGIANGMLLVMIMFFMFPGQAMGSTRRFNFEIKMRKVNRLCEEKNIVTVNGQFPGPQITVREGDRVIVTVINHAKYNVTIHWHGIRQVGSPWADGTAYVTQCPIQTGQKYVHDFSVSDHTGTLFWHAHITWLRVTLYGPIIILPKKGVPYPFPKPDREVPILLGEWWKSDTEEVLEKTLQTGGVPERSDAYTINGLPGISNCSNKDTYKLKVEPGKTYLLRLINAALNSDFFFKIADHTFTVVEADAIYVKQFETDVIAISPGQTTNVLLKTKQNLPTTSFLMVAKPHPFGPSIEFNGNSTIGILEYSQPTKSRKLPLLEPNMPDYFDYELSHNYCSKVRSVDNQANVPKKVDRHFLFTVGLGLTECPKNQVCQGPGGMKAAGPINNVSFEHPEIALLQAHFFNKSKGVYTTDFPEFPPVYINDTNNPLGNAITTKGTRLVELEYNTSVQVVIQGTSTLHTPESHPFHLHGYDFYVVGRGNGNFDPVKDPQLFNLVDPAKRNTVNMPPAGWVAIRFVADNPGVWLMHCHLEIHSSWGMEMAWVVKDGEGQNQKLRPPPPDLPKC</sequence>
<evidence type="ECO:0000256" key="2">
    <source>
        <dbReference type="ARBA" id="ARBA00004271"/>
    </source>
</evidence>
<keyword evidence="13" id="KW-0732">Signal</keyword>
<dbReference type="InterPro" id="IPR011707">
    <property type="entry name" value="Cu-oxidase-like_N"/>
</dbReference>
<name>A0AAV3R0T9_LITER</name>
<dbReference type="GO" id="GO:0046274">
    <property type="term" value="P:lignin catabolic process"/>
    <property type="evidence" value="ECO:0007669"/>
    <property type="project" value="UniProtKB-KW"/>
</dbReference>
<dbReference type="Pfam" id="PF00394">
    <property type="entry name" value="Cu-oxidase"/>
    <property type="match status" value="1"/>
</dbReference>
<feature type="domain" description="Plastocyanin-like" evidence="15">
    <location>
        <begin position="432"/>
        <end position="549"/>
    </location>
</feature>
<evidence type="ECO:0000256" key="5">
    <source>
        <dbReference type="ARBA" id="ARBA00022523"/>
    </source>
</evidence>
<keyword evidence="9 13" id="KW-0560">Oxidoreductase</keyword>
<evidence type="ECO:0000256" key="11">
    <source>
        <dbReference type="ARBA" id="ARBA00023180"/>
    </source>
</evidence>
<feature type="domain" description="Plastocyanin-like" evidence="14">
    <location>
        <begin position="160"/>
        <end position="311"/>
    </location>
</feature>
<protein>
    <recommendedName>
        <fullName evidence="4 13">Laccase</fullName>
        <ecNumber evidence="4 13">1.10.3.2</ecNumber>
    </recommendedName>
    <alternativeName>
        <fullName evidence="13">Benzenediol:oxygen oxidoreductase</fullName>
    </alternativeName>
    <alternativeName>
        <fullName evidence="13">Diphenol oxidase</fullName>
    </alternativeName>
    <alternativeName>
        <fullName evidence="13">Urishiol oxidase</fullName>
    </alternativeName>
</protein>
<dbReference type="InterPro" id="IPR017761">
    <property type="entry name" value="Laccase"/>
</dbReference>
<evidence type="ECO:0000259" key="15">
    <source>
        <dbReference type="Pfam" id="PF07731"/>
    </source>
</evidence>
<keyword evidence="18" id="KW-1185">Reference proteome</keyword>
<comment type="caution">
    <text evidence="17">The sequence shown here is derived from an EMBL/GenBank/DDBJ whole genome shotgun (WGS) entry which is preliminary data.</text>
</comment>
<evidence type="ECO:0000313" key="17">
    <source>
        <dbReference type="EMBL" id="GAA0168692.1"/>
    </source>
</evidence>
<evidence type="ECO:0000256" key="7">
    <source>
        <dbReference type="ARBA" id="ARBA00022723"/>
    </source>
</evidence>
<evidence type="ECO:0000313" key="18">
    <source>
        <dbReference type="Proteomes" id="UP001454036"/>
    </source>
</evidence>
<accession>A0AAV3R0T9</accession>
<dbReference type="GO" id="GO:0052716">
    <property type="term" value="F:hydroquinone:oxygen oxidoreductase activity"/>
    <property type="evidence" value="ECO:0007669"/>
    <property type="project" value="UniProtKB-EC"/>
</dbReference>
<dbReference type="Pfam" id="PF07732">
    <property type="entry name" value="Cu-oxidase_3"/>
    <property type="match status" value="1"/>
</dbReference>
<comment type="cofactor">
    <cofactor evidence="13">
        <name>Cu cation</name>
        <dbReference type="ChEBI" id="CHEBI:23378"/>
    </cofactor>
    <text evidence="13">Binds 4 Cu cations per monomer.</text>
</comment>
<dbReference type="NCBIfam" id="TIGR03389">
    <property type="entry name" value="laccase"/>
    <property type="match status" value="1"/>
</dbReference>
<dbReference type="InterPro" id="IPR001117">
    <property type="entry name" value="Cu-oxidase_2nd"/>
</dbReference>
<dbReference type="InterPro" id="IPR034285">
    <property type="entry name" value="CuRO_2_LCC"/>
</dbReference>
<feature type="chain" id="PRO_5043094522" description="Laccase" evidence="13">
    <location>
        <begin position="26"/>
        <end position="566"/>
    </location>
</feature>
<keyword evidence="5 13" id="KW-0052">Apoplast</keyword>
<dbReference type="EMBL" id="BAABME010006562">
    <property type="protein sequence ID" value="GAA0168692.1"/>
    <property type="molecule type" value="Genomic_DNA"/>
</dbReference>
<dbReference type="Gene3D" id="2.60.40.420">
    <property type="entry name" value="Cupredoxins - blue copper proteins"/>
    <property type="match status" value="3"/>
</dbReference>
<keyword evidence="7 13" id="KW-0479">Metal-binding</keyword>